<dbReference type="Pfam" id="PF00126">
    <property type="entry name" value="HTH_1"/>
    <property type="match status" value="1"/>
</dbReference>
<evidence type="ECO:0000259" key="5">
    <source>
        <dbReference type="PROSITE" id="PS50931"/>
    </source>
</evidence>
<dbReference type="CDD" id="cd05466">
    <property type="entry name" value="PBP2_LTTR_substrate"/>
    <property type="match status" value="1"/>
</dbReference>
<dbReference type="Gene3D" id="1.10.10.10">
    <property type="entry name" value="Winged helix-like DNA-binding domain superfamily/Winged helix DNA-binding domain"/>
    <property type="match status" value="1"/>
</dbReference>
<keyword evidence="7" id="KW-1185">Reference proteome</keyword>
<name>A0A559IHI3_9BACL</name>
<comment type="similarity">
    <text evidence="1">Belongs to the LysR transcriptional regulatory family.</text>
</comment>
<evidence type="ECO:0000256" key="4">
    <source>
        <dbReference type="ARBA" id="ARBA00023163"/>
    </source>
</evidence>
<dbReference type="PANTHER" id="PTHR30126">
    <property type="entry name" value="HTH-TYPE TRANSCRIPTIONAL REGULATOR"/>
    <property type="match status" value="1"/>
</dbReference>
<evidence type="ECO:0000256" key="2">
    <source>
        <dbReference type="ARBA" id="ARBA00023015"/>
    </source>
</evidence>
<dbReference type="RefSeq" id="WP_144993932.1">
    <property type="nucleotide sequence ID" value="NZ_VNJK01000004.1"/>
</dbReference>
<dbReference type="EMBL" id="VNJK01000004">
    <property type="protein sequence ID" value="TVX87139.1"/>
    <property type="molecule type" value="Genomic_DNA"/>
</dbReference>
<dbReference type="AlphaFoldDB" id="A0A559IHI3"/>
<sequence>MLDLLETFATVVDHTSLNQAAKRLNISQPALSRQIGRLEQELDVQLFNRQGKRLELTKVGQMTYEFALDIRSRQLNFLKSIAAYKSEGLSTVTIGASLTTLQTTLPLFVEVFMQQCPDAQLKAVTGKTHEIISYVREKQVDFGLVADAIKEQGLVSIPLLSDHLMLVVPRTHDMAPLEQWKMTHLNALPMVLFSHGTWYRKLIDDLFRKHRIMPDIRMEIDSFEAIIRLLSTTQAVALLPKSYLRRASLEDNNLIAVDMEELKHTERVTSLVYAEQAPLGEALRLFMSEAAHRSESWNMDDLASS</sequence>
<dbReference type="InterPro" id="IPR005119">
    <property type="entry name" value="LysR_subst-bd"/>
</dbReference>
<evidence type="ECO:0000256" key="1">
    <source>
        <dbReference type="ARBA" id="ARBA00009437"/>
    </source>
</evidence>
<comment type="caution">
    <text evidence="6">The sequence shown here is derived from an EMBL/GenBank/DDBJ whole genome shotgun (WGS) entry which is preliminary data.</text>
</comment>
<dbReference type="PANTHER" id="PTHR30126:SF40">
    <property type="entry name" value="HTH-TYPE TRANSCRIPTIONAL REGULATOR GLTR"/>
    <property type="match status" value="1"/>
</dbReference>
<dbReference type="Pfam" id="PF03466">
    <property type="entry name" value="LysR_substrate"/>
    <property type="match status" value="1"/>
</dbReference>
<evidence type="ECO:0000313" key="6">
    <source>
        <dbReference type="EMBL" id="TVX87139.1"/>
    </source>
</evidence>
<organism evidence="6 7">
    <name type="scientific">Paenibacillus agilis</name>
    <dbReference type="NCBI Taxonomy" id="3020863"/>
    <lineage>
        <taxon>Bacteria</taxon>
        <taxon>Bacillati</taxon>
        <taxon>Bacillota</taxon>
        <taxon>Bacilli</taxon>
        <taxon>Bacillales</taxon>
        <taxon>Paenibacillaceae</taxon>
        <taxon>Paenibacillus</taxon>
    </lineage>
</organism>
<dbReference type="InterPro" id="IPR000847">
    <property type="entry name" value="LysR_HTH_N"/>
</dbReference>
<dbReference type="SUPFAM" id="SSF53850">
    <property type="entry name" value="Periplasmic binding protein-like II"/>
    <property type="match status" value="1"/>
</dbReference>
<dbReference type="GO" id="GO:0000976">
    <property type="term" value="F:transcription cis-regulatory region binding"/>
    <property type="evidence" value="ECO:0007669"/>
    <property type="project" value="TreeGrafter"/>
</dbReference>
<protein>
    <submittedName>
        <fullName evidence="6">LysR family transcriptional regulator</fullName>
    </submittedName>
</protein>
<evidence type="ECO:0000313" key="7">
    <source>
        <dbReference type="Proteomes" id="UP000318102"/>
    </source>
</evidence>
<dbReference type="FunFam" id="1.10.10.10:FF:000001">
    <property type="entry name" value="LysR family transcriptional regulator"/>
    <property type="match status" value="1"/>
</dbReference>
<dbReference type="GO" id="GO:0003700">
    <property type="term" value="F:DNA-binding transcription factor activity"/>
    <property type="evidence" value="ECO:0007669"/>
    <property type="project" value="InterPro"/>
</dbReference>
<dbReference type="InterPro" id="IPR036390">
    <property type="entry name" value="WH_DNA-bd_sf"/>
</dbReference>
<evidence type="ECO:0000256" key="3">
    <source>
        <dbReference type="ARBA" id="ARBA00023125"/>
    </source>
</evidence>
<keyword evidence="4" id="KW-0804">Transcription</keyword>
<dbReference type="Gene3D" id="3.40.190.290">
    <property type="match status" value="1"/>
</dbReference>
<dbReference type="SUPFAM" id="SSF46785">
    <property type="entry name" value="Winged helix' DNA-binding domain"/>
    <property type="match status" value="1"/>
</dbReference>
<accession>A0A559IHI3</accession>
<dbReference type="PRINTS" id="PR00039">
    <property type="entry name" value="HTHLYSR"/>
</dbReference>
<dbReference type="PROSITE" id="PS50931">
    <property type="entry name" value="HTH_LYSR"/>
    <property type="match status" value="1"/>
</dbReference>
<keyword evidence="2" id="KW-0805">Transcription regulation</keyword>
<reference evidence="6 7" key="1">
    <citation type="submission" date="2019-07" db="EMBL/GenBank/DDBJ databases">
        <authorList>
            <person name="Kim J."/>
        </authorList>
    </citation>
    <scope>NUCLEOTIDE SEQUENCE [LARGE SCALE GENOMIC DNA]</scope>
    <source>
        <strain evidence="6 7">N4</strain>
    </source>
</reference>
<keyword evidence="3" id="KW-0238">DNA-binding</keyword>
<gene>
    <name evidence="6" type="ORF">FPZ44_21850</name>
</gene>
<feature type="domain" description="HTH lysR-type" evidence="5">
    <location>
        <begin position="1"/>
        <end position="57"/>
    </location>
</feature>
<dbReference type="Proteomes" id="UP000318102">
    <property type="component" value="Unassembled WGS sequence"/>
</dbReference>
<dbReference type="InterPro" id="IPR036388">
    <property type="entry name" value="WH-like_DNA-bd_sf"/>
</dbReference>
<dbReference type="OrthoDB" id="2659059at2"/>
<proteinExistence type="inferred from homology"/>